<dbReference type="EMBL" id="MSFO01000007">
    <property type="protein sequence ID" value="PLB46051.1"/>
    <property type="molecule type" value="Genomic_DNA"/>
</dbReference>
<keyword evidence="3" id="KW-1185">Reference proteome</keyword>
<feature type="non-terminal residue" evidence="2">
    <location>
        <position position="108"/>
    </location>
</feature>
<dbReference type="RefSeq" id="XP_024701353.1">
    <property type="nucleotide sequence ID" value="XM_024849909.1"/>
</dbReference>
<feature type="region of interest" description="Disordered" evidence="1">
    <location>
        <begin position="1"/>
        <end position="25"/>
    </location>
</feature>
<dbReference type="OrthoDB" id="5425892at2759"/>
<proteinExistence type="predicted"/>
<evidence type="ECO:0000313" key="2">
    <source>
        <dbReference type="EMBL" id="PLB46051.1"/>
    </source>
</evidence>
<dbReference type="Proteomes" id="UP000234275">
    <property type="component" value="Unassembled WGS sequence"/>
</dbReference>
<evidence type="ECO:0000313" key="3">
    <source>
        <dbReference type="Proteomes" id="UP000234275"/>
    </source>
</evidence>
<sequence>MDQTSNRTIESLSYFRSGEESSHDHPRAYLTTELEFQTILLPGNPNKFGTNHPPLQTLDDDLEPRVLEKPWKPSDGRSHSWSEADRKHELQARLLNVEEGVNHGFTET</sequence>
<gene>
    <name evidence="2" type="ORF">P170DRAFT_439741</name>
</gene>
<dbReference type="GeneID" id="36557608"/>
<feature type="compositionally biased region" description="Polar residues" evidence="1">
    <location>
        <begin position="1"/>
        <end position="11"/>
    </location>
</feature>
<feature type="region of interest" description="Disordered" evidence="1">
    <location>
        <begin position="42"/>
        <end position="61"/>
    </location>
</feature>
<evidence type="ECO:0000256" key="1">
    <source>
        <dbReference type="SAM" id="MobiDB-lite"/>
    </source>
</evidence>
<dbReference type="AlphaFoldDB" id="A0A2I2FZJ6"/>
<protein>
    <submittedName>
        <fullName evidence="2">Uncharacterized protein</fullName>
    </submittedName>
</protein>
<organism evidence="2 3">
    <name type="scientific">Aspergillus steynii IBT 23096</name>
    <dbReference type="NCBI Taxonomy" id="1392250"/>
    <lineage>
        <taxon>Eukaryota</taxon>
        <taxon>Fungi</taxon>
        <taxon>Dikarya</taxon>
        <taxon>Ascomycota</taxon>
        <taxon>Pezizomycotina</taxon>
        <taxon>Eurotiomycetes</taxon>
        <taxon>Eurotiomycetidae</taxon>
        <taxon>Eurotiales</taxon>
        <taxon>Aspergillaceae</taxon>
        <taxon>Aspergillus</taxon>
        <taxon>Aspergillus subgen. Circumdati</taxon>
    </lineage>
</organism>
<dbReference type="VEuPathDB" id="FungiDB:P170DRAFT_439741"/>
<reference evidence="2 3" key="1">
    <citation type="submission" date="2016-12" db="EMBL/GenBank/DDBJ databases">
        <title>The genomes of Aspergillus section Nigri reveals drivers in fungal speciation.</title>
        <authorList>
            <consortium name="DOE Joint Genome Institute"/>
            <person name="Vesth T.C."/>
            <person name="Nybo J."/>
            <person name="Theobald S."/>
            <person name="Brandl J."/>
            <person name="Frisvad J.C."/>
            <person name="Nielsen K.F."/>
            <person name="Lyhne E.K."/>
            <person name="Kogle M.E."/>
            <person name="Kuo A."/>
            <person name="Riley R."/>
            <person name="Clum A."/>
            <person name="Nolan M."/>
            <person name="Lipzen A."/>
            <person name="Salamov A."/>
            <person name="Henrissat B."/>
            <person name="Wiebenga A."/>
            <person name="De Vries R.P."/>
            <person name="Grigoriev I.V."/>
            <person name="Mortensen U.H."/>
            <person name="Andersen M.R."/>
            <person name="Baker S.E."/>
        </authorList>
    </citation>
    <scope>NUCLEOTIDE SEQUENCE [LARGE SCALE GENOMIC DNA]</scope>
    <source>
        <strain evidence="2 3">IBT 23096</strain>
    </source>
</reference>
<name>A0A2I2FZJ6_9EURO</name>
<accession>A0A2I2FZJ6</accession>
<comment type="caution">
    <text evidence="2">The sequence shown here is derived from an EMBL/GenBank/DDBJ whole genome shotgun (WGS) entry which is preliminary data.</text>
</comment>